<comment type="cofactor">
    <cofactor evidence="1 6">
        <name>Mg(2+)</name>
        <dbReference type="ChEBI" id="CHEBI:18420"/>
    </cofactor>
</comment>
<evidence type="ECO:0000256" key="1">
    <source>
        <dbReference type="ARBA" id="ARBA00001946"/>
    </source>
</evidence>
<evidence type="ECO:0000256" key="2">
    <source>
        <dbReference type="ARBA" id="ARBA00006333"/>
    </source>
</evidence>
<dbReference type="SUPFAM" id="SSF48576">
    <property type="entry name" value="Terpenoid synthases"/>
    <property type="match status" value="1"/>
</dbReference>
<name>A0A8H3CD45_9AGAM</name>
<evidence type="ECO:0000313" key="7">
    <source>
        <dbReference type="EMBL" id="CAE6478721.1"/>
    </source>
</evidence>
<keyword evidence="5 6" id="KW-0456">Lyase</keyword>
<keyword evidence="3 6" id="KW-0479">Metal-binding</keyword>
<keyword evidence="4 6" id="KW-0460">Magnesium</keyword>
<dbReference type="Pfam" id="PF19086">
    <property type="entry name" value="Terpene_syn_C_2"/>
    <property type="match status" value="1"/>
</dbReference>
<evidence type="ECO:0000256" key="6">
    <source>
        <dbReference type="RuleBase" id="RU366034"/>
    </source>
</evidence>
<evidence type="ECO:0000256" key="4">
    <source>
        <dbReference type="ARBA" id="ARBA00022842"/>
    </source>
</evidence>
<dbReference type="GO" id="GO:0008299">
    <property type="term" value="P:isoprenoid biosynthetic process"/>
    <property type="evidence" value="ECO:0007669"/>
    <property type="project" value="UniProtKB-ARBA"/>
</dbReference>
<dbReference type="Proteomes" id="UP000663861">
    <property type="component" value="Unassembled WGS sequence"/>
</dbReference>
<dbReference type="InterPro" id="IPR008949">
    <property type="entry name" value="Isoprenoid_synthase_dom_sf"/>
</dbReference>
<reference evidence="7" key="1">
    <citation type="submission" date="2021-01" db="EMBL/GenBank/DDBJ databases">
        <authorList>
            <person name="Kaushik A."/>
        </authorList>
    </citation>
    <scope>NUCLEOTIDE SEQUENCE</scope>
    <source>
        <strain evidence="7">AG4-RS23</strain>
    </source>
</reference>
<evidence type="ECO:0000313" key="8">
    <source>
        <dbReference type="Proteomes" id="UP000663861"/>
    </source>
</evidence>
<dbReference type="GO" id="GO:0046872">
    <property type="term" value="F:metal ion binding"/>
    <property type="evidence" value="ECO:0007669"/>
    <property type="project" value="UniProtKB-KW"/>
</dbReference>
<comment type="caution">
    <text evidence="7">The sequence shown here is derived from an EMBL/GenBank/DDBJ whole genome shotgun (WGS) entry which is preliminary data.</text>
</comment>
<dbReference type="Gene3D" id="1.10.600.10">
    <property type="entry name" value="Farnesyl Diphosphate Synthase"/>
    <property type="match status" value="1"/>
</dbReference>
<dbReference type="AlphaFoldDB" id="A0A8H3CD45"/>
<accession>A0A8H3CD45</accession>
<comment type="similarity">
    <text evidence="2 6">Belongs to the terpene synthase family.</text>
</comment>
<organism evidence="7 8">
    <name type="scientific">Rhizoctonia solani</name>
    <dbReference type="NCBI Taxonomy" id="456999"/>
    <lineage>
        <taxon>Eukaryota</taxon>
        <taxon>Fungi</taxon>
        <taxon>Dikarya</taxon>
        <taxon>Basidiomycota</taxon>
        <taxon>Agaricomycotina</taxon>
        <taxon>Agaricomycetes</taxon>
        <taxon>Cantharellales</taxon>
        <taxon>Ceratobasidiaceae</taxon>
        <taxon>Rhizoctonia</taxon>
    </lineage>
</organism>
<evidence type="ECO:0000256" key="5">
    <source>
        <dbReference type="ARBA" id="ARBA00023239"/>
    </source>
</evidence>
<dbReference type="PANTHER" id="PTHR35201">
    <property type="entry name" value="TERPENE SYNTHASE"/>
    <property type="match status" value="1"/>
</dbReference>
<dbReference type="EMBL" id="CAJMWY010001943">
    <property type="protein sequence ID" value="CAE6478721.1"/>
    <property type="molecule type" value="Genomic_DNA"/>
</dbReference>
<proteinExistence type="inferred from homology"/>
<protein>
    <recommendedName>
        <fullName evidence="6">Terpene synthase</fullName>
        <ecNumber evidence="6">4.2.3.-</ecNumber>
    </recommendedName>
</protein>
<sequence length="247" mass="27890">MLWYFSFQGMVDSNTFNGPEEMRGAMDAIMQAVNDSGSSSSNLQQAAMIQSCFQQMMQDAPPLVIQRFVTGLEEHTHARFQEKYNQSTIPSPEEYIKLRRAMFQYAQGLDLPDQVVDHQSVSELTNTGMDIFNLANDIYSLTRVAQGAHQLNILSVVMHHNNLDLQGSINFADQLIQKRLEKYMDIKAKLPLFGPGLDEQVVQYTQSIEYAILGLVEWAFITPHYFGNQAESARKTGVVNLEMISPA</sequence>
<dbReference type="InterPro" id="IPR034686">
    <property type="entry name" value="Terpene_cyclase-like_2"/>
</dbReference>
<dbReference type="EC" id="4.2.3.-" evidence="6"/>
<gene>
    <name evidence="7" type="ORF">RDB_LOCUS95081</name>
</gene>
<dbReference type="PANTHER" id="PTHR35201:SF4">
    <property type="entry name" value="BETA-PINACENE SYNTHASE-RELATED"/>
    <property type="match status" value="1"/>
</dbReference>
<dbReference type="GO" id="GO:0010333">
    <property type="term" value="F:terpene synthase activity"/>
    <property type="evidence" value="ECO:0007669"/>
    <property type="project" value="InterPro"/>
</dbReference>
<evidence type="ECO:0000256" key="3">
    <source>
        <dbReference type="ARBA" id="ARBA00022723"/>
    </source>
</evidence>